<keyword evidence="1" id="KW-0732">Signal</keyword>
<name>A0A419SAD2_9SPHI</name>
<organism evidence="2 3">
    <name type="scientific">Pelobium manganitolerans</name>
    <dbReference type="NCBI Taxonomy" id="1842495"/>
    <lineage>
        <taxon>Bacteria</taxon>
        <taxon>Pseudomonadati</taxon>
        <taxon>Bacteroidota</taxon>
        <taxon>Sphingobacteriia</taxon>
        <taxon>Sphingobacteriales</taxon>
        <taxon>Sphingobacteriaceae</taxon>
        <taxon>Pelobium</taxon>
    </lineage>
</organism>
<accession>A0A419SAD2</accession>
<reference evidence="2 3" key="1">
    <citation type="submission" date="2016-07" db="EMBL/GenBank/DDBJ databases">
        <title>Genome of Pelobium manganitolerans.</title>
        <authorList>
            <person name="Wu S."/>
            <person name="Wang G."/>
        </authorList>
    </citation>
    <scope>NUCLEOTIDE SEQUENCE [LARGE SCALE GENOMIC DNA]</scope>
    <source>
        <strain evidence="2 3">YS-25</strain>
    </source>
</reference>
<dbReference type="AlphaFoldDB" id="A0A419SAD2"/>
<evidence type="ECO:0000313" key="3">
    <source>
        <dbReference type="Proteomes" id="UP000283433"/>
    </source>
</evidence>
<dbReference type="OrthoDB" id="773413at2"/>
<evidence type="ECO:0000313" key="2">
    <source>
        <dbReference type="EMBL" id="RKD19018.1"/>
    </source>
</evidence>
<feature type="signal peptide" evidence="1">
    <location>
        <begin position="1"/>
        <end position="21"/>
    </location>
</feature>
<keyword evidence="3" id="KW-1185">Reference proteome</keyword>
<comment type="caution">
    <text evidence="2">The sequence shown here is derived from an EMBL/GenBank/DDBJ whole genome shotgun (WGS) entry which is preliminary data.</text>
</comment>
<proteinExistence type="predicted"/>
<sequence length="918" mass="97528">MKKHILLFLMLYGLIVIKAKAQVQIAPTGDVQPTGNYAAMQYQFVRGATQYPANLTERDNIATFLRVDGLLAYITSTKQTYQLQGGITNDKWVLVGASGGSAGAYTKAQVDSIQAVIVSGIPTNNNQLANGAGYVTSSTAPVTSVNSQTGDVILDADNINYNGESVYGAINDLNTYKEAKSNKGIANGYASLDGSAKIPTSQLPDAILGSVNYQGNYSASSNTPSLPTASGHKGWYYVINSAGTQQGLDFEVGDWIISNGTTWDKVSNNNNVTSVAGKVGAVTLNKSDVGLGNVDNTSDLAKPVSTATQTALDGKANANGSNATGTWGINISGSANSATKWVDQKFDWSATNSDNSWFMTYNNSIGKWQPTNLAGLKNTLSLPSSGGYDLQGVTDRGTSTTNPLITTNKVVIDNNTDYKLFAVNKSGVARWAFGGDNVSETGANAGTDFSIFRYDDAGNYLSNALDISRATGRIRLGGELNVSNSNPFISLSKSGILNWYLGNNVGDVGANNFSIGTDASANYNILNLLANGDVGIGTTSPEYKLDVAGSTAIRGNQLNFYGTNAEIVNRNAPRLDFYGSGSNLSMSILNNGNVGIGITDTQGHKLFINGSTYADTYYSSNWFRSAGSTGWYNQDYEGGIYMYDTEWVRVYNGKKFRAENDIYSATKVYAPTIEATSSLNVTGNATVSGTVNFGTTSTKWNIGAFEGSGYSNLVFKDNTGNEALVLKEAVAEFYDDVNIEGSAYFGNGWTSNSNATMNGHNITNVASPNNATDAATKEYVDNAVSSAGGATTGEWTPTLVNEANCTSVTGLTHRWVRNGDLITVYGSAEVVPAASGTICQFKIYPQLSMDCRDYDLNGFGSTDHAAGSSTAASAVFIKDFNYLGDGDRTGALVEFYPVETGVVNTLNYSFTYRRIFTD</sequence>
<evidence type="ECO:0000256" key="1">
    <source>
        <dbReference type="SAM" id="SignalP"/>
    </source>
</evidence>
<dbReference type="RefSeq" id="WP_120180665.1">
    <property type="nucleotide sequence ID" value="NZ_MBTA01000003.1"/>
</dbReference>
<gene>
    <name evidence="2" type="ORF">BCY91_14165</name>
</gene>
<dbReference type="Proteomes" id="UP000283433">
    <property type="component" value="Unassembled WGS sequence"/>
</dbReference>
<feature type="chain" id="PRO_5019492718" evidence="1">
    <location>
        <begin position="22"/>
        <end position="918"/>
    </location>
</feature>
<protein>
    <submittedName>
        <fullName evidence="2">Uncharacterized protein</fullName>
    </submittedName>
</protein>
<dbReference type="EMBL" id="MBTA01000003">
    <property type="protein sequence ID" value="RKD19018.1"/>
    <property type="molecule type" value="Genomic_DNA"/>
</dbReference>